<dbReference type="PANTHER" id="PTHR13132">
    <property type="entry name" value="ALPHA- 1,6 -FUCOSYLTRANSFERASE"/>
    <property type="match status" value="1"/>
</dbReference>
<evidence type="ECO:0000256" key="3">
    <source>
        <dbReference type="PROSITE-ProRule" id="PRU00992"/>
    </source>
</evidence>
<keyword evidence="2 3" id="KW-0808">Transferase</keyword>
<organism evidence="5 6">
    <name type="scientific">Macrosiphum euphorbiae</name>
    <name type="common">potato aphid</name>
    <dbReference type="NCBI Taxonomy" id="13131"/>
    <lineage>
        <taxon>Eukaryota</taxon>
        <taxon>Metazoa</taxon>
        <taxon>Ecdysozoa</taxon>
        <taxon>Arthropoda</taxon>
        <taxon>Hexapoda</taxon>
        <taxon>Insecta</taxon>
        <taxon>Pterygota</taxon>
        <taxon>Neoptera</taxon>
        <taxon>Paraneoptera</taxon>
        <taxon>Hemiptera</taxon>
        <taxon>Sternorrhyncha</taxon>
        <taxon>Aphidomorpha</taxon>
        <taxon>Aphidoidea</taxon>
        <taxon>Aphididae</taxon>
        <taxon>Macrosiphini</taxon>
        <taxon>Macrosiphum</taxon>
    </lineage>
</organism>
<evidence type="ECO:0000313" key="6">
    <source>
        <dbReference type="Proteomes" id="UP001160148"/>
    </source>
</evidence>
<dbReference type="GO" id="GO:0046921">
    <property type="term" value="F:alpha-(1-&gt;6)-fucosyltransferase activity"/>
    <property type="evidence" value="ECO:0007669"/>
    <property type="project" value="TreeGrafter"/>
</dbReference>
<dbReference type="Gene3D" id="3.40.50.11350">
    <property type="match status" value="1"/>
</dbReference>
<evidence type="ECO:0000313" key="5">
    <source>
        <dbReference type="EMBL" id="CAI6347475.1"/>
    </source>
</evidence>
<name>A0AAV0VV48_9HEMI</name>
<protein>
    <recommendedName>
        <fullName evidence="4">GT23 domain-containing protein</fullName>
    </recommendedName>
</protein>
<dbReference type="EMBL" id="CARXXK010000001">
    <property type="protein sequence ID" value="CAI6347475.1"/>
    <property type="molecule type" value="Genomic_DNA"/>
</dbReference>
<dbReference type="InterPro" id="IPR036028">
    <property type="entry name" value="SH3-like_dom_sf"/>
</dbReference>
<accession>A0AAV0VV48</accession>
<comment type="caution">
    <text evidence="5">The sequence shown here is derived from an EMBL/GenBank/DDBJ whole genome shotgun (WGS) entry which is preliminary data.</text>
</comment>
<proteinExistence type="inferred from homology"/>
<evidence type="ECO:0000256" key="1">
    <source>
        <dbReference type="ARBA" id="ARBA00022676"/>
    </source>
</evidence>
<evidence type="ECO:0000259" key="4">
    <source>
        <dbReference type="PROSITE" id="PS51659"/>
    </source>
</evidence>
<comment type="similarity">
    <text evidence="3">Belongs to the glycosyltransferase 23 family.</text>
</comment>
<dbReference type="FunFam" id="2.30.30.40:FF:000070">
    <property type="entry name" value="Alpha-(1,6)-fucosyltransferase"/>
    <property type="match status" value="1"/>
</dbReference>
<gene>
    <name evidence="5" type="ORF">MEUPH1_LOCUS4263</name>
</gene>
<feature type="region of interest" description="Important for donor substrate binding" evidence="3">
    <location>
        <begin position="354"/>
        <end position="355"/>
    </location>
</feature>
<dbReference type="CDD" id="cd11792">
    <property type="entry name" value="SH3_Fut8"/>
    <property type="match status" value="1"/>
</dbReference>
<dbReference type="PROSITE" id="PS51659">
    <property type="entry name" value="GT23"/>
    <property type="match status" value="1"/>
</dbReference>
<dbReference type="PANTHER" id="PTHR13132:SF29">
    <property type="entry name" value="ALPHA-(1,6)-FUCOSYLTRANSFERASE"/>
    <property type="match status" value="1"/>
</dbReference>
<dbReference type="Proteomes" id="UP001160148">
    <property type="component" value="Unassembled WGS sequence"/>
</dbReference>
<dbReference type="SUPFAM" id="SSF50044">
    <property type="entry name" value="SH3-domain"/>
    <property type="match status" value="1"/>
</dbReference>
<dbReference type="Pfam" id="PF19745">
    <property type="entry name" value="FUT8_N_cat"/>
    <property type="match status" value="1"/>
</dbReference>
<dbReference type="Gene3D" id="1.10.287.1060">
    <property type="entry name" value="ESAT-6-like"/>
    <property type="match status" value="1"/>
</dbReference>
<feature type="domain" description="GT23" evidence="4">
    <location>
        <begin position="191"/>
        <end position="483"/>
    </location>
</feature>
<sequence length="565" mass="65989">MNIMKISKCYLQFWKRIFMFSLLLLVVLFYATCYFKREKHVVDVLENKLSIALQNLDEEHRTNVKLTEIRNNLSQKLRFDEKKMKSSKKILYSPSEEYELLRRRVYSNTKEVWYYVSSTLRSLANDFDDLKPKISDMKTMVDEHYRSLLRDVAKLADVDGYSQWRLNEFGSLSRLVEKRLQHTQNPPDCSKAKKLLCNFIHRKWCGFGCRVHHFVKCLIVAYATERTMIIDNPVNWRFTSGGFEKLFLPLSNTCTSKDGETFSLWPGNETTQVIKYNLPTPDNVAKHLNPPYIPVVLPEDLAGRINVLHGDPAVWWIGQFLKYIFRPQPSTTNAFNEFAKRVHFQKPIVGLHIRRTDKLIKEASLHKLEEYMYYVEEYYKLKEMDGVYYTKRIYLATDEPTLFNEARLKYPEYDIIGDPEISKSGSVQKRELDGSIININIDVYFLSHHCDHVVCTFSSNVCRLAYEIMNSLQPDASAKFTSLDDTFYFCSPVHRLNIALLSHKADGPEEMDLEVGDEIEVAGNHWDGYSNGTNLRTNKTLLYPTFKVTRKIEVFPFASYPNITI</sequence>
<keyword evidence="1 3" id="KW-0328">Glycosyltransferase</keyword>
<keyword evidence="6" id="KW-1185">Reference proteome</keyword>
<dbReference type="GO" id="GO:0006487">
    <property type="term" value="P:protein N-linked glycosylation"/>
    <property type="evidence" value="ECO:0007669"/>
    <property type="project" value="TreeGrafter"/>
</dbReference>
<dbReference type="InterPro" id="IPR045573">
    <property type="entry name" value="Fut8_N_cat"/>
</dbReference>
<reference evidence="5 6" key="1">
    <citation type="submission" date="2023-01" db="EMBL/GenBank/DDBJ databases">
        <authorList>
            <person name="Whitehead M."/>
        </authorList>
    </citation>
    <scope>NUCLEOTIDE SEQUENCE [LARGE SCALE GENOMIC DNA]</scope>
</reference>
<dbReference type="InterPro" id="IPR027350">
    <property type="entry name" value="GT23_dom"/>
</dbReference>
<dbReference type="Gene3D" id="2.30.30.40">
    <property type="entry name" value="SH3 Domains"/>
    <property type="match status" value="1"/>
</dbReference>
<dbReference type="CDD" id="cd11300">
    <property type="entry name" value="Fut8_like"/>
    <property type="match status" value="1"/>
</dbReference>
<dbReference type="InterPro" id="IPR035653">
    <property type="entry name" value="Fut8_SH3"/>
</dbReference>
<evidence type="ECO:0000256" key="2">
    <source>
        <dbReference type="ARBA" id="ARBA00022679"/>
    </source>
</evidence>
<dbReference type="AlphaFoldDB" id="A0AAV0VV48"/>